<reference evidence="3 4" key="1">
    <citation type="submission" date="2017-07" db="EMBL/GenBank/DDBJ databases">
        <title>Mechanisms for carbon and nitrogen cycling indicate functional differentiation within the Candidate Phyla Radiation.</title>
        <authorList>
            <person name="Danczak R.E."/>
            <person name="Johnston M.D."/>
            <person name="Kenah C."/>
            <person name="Slattery M."/>
            <person name="Wrighton K.C."/>
            <person name="Wilkins M.J."/>
        </authorList>
    </citation>
    <scope>NUCLEOTIDE SEQUENCE [LARGE SCALE GENOMIC DNA]</scope>
    <source>
        <strain evidence="3">Licking1014_96</strain>
    </source>
</reference>
<dbReference type="Pfam" id="PF00188">
    <property type="entry name" value="CAP"/>
    <property type="match status" value="1"/>
</dbReference>
<dbReference type="Proteomes" id="UP000318296">
    <property type="component" value="Unassembled WGS sequence"/>
</dbReference>
<dbReference type="SUPFAM" id="SSF55797">
    <property type="entry name" value="PR-1-like"/>
    <property type="match status" value="1"/>
</dbReference>
<accession>A0A554LBV2</accession>
<dbReference type="InterPro" id="IPR014044">
    <property type="entry name" value="CAP_dom"/>
</dbReference>
<sequence length="221" mass="24895">MIKIKRTIITLSIGLFIIFSSPLNTQASSISRDGVAGLVNQERIERGLNPLASNDKLQTAAQWKADDMIEKDYWEHFHNGKSAWQWMNEAGYDYLDAGENLAIDFSELELVHQAWMNSPTHKENIINPKYKEIGIGIASGDFEGHETIIVVQIFGNPSAETIKEAPRQFAVQADEKVQAEVSAVKKNFWQRIISNYKSNFERGLAYLSSILLQNNSASANY</sequence>
<dbReference type="InterPro" id="IPR035940">
    <property type="entry name" value="CAP_sf"/>
</dbReference>
<dbReference type="AlphaFoldDB" id="A0A554LBV2"/>
<name>A0A554LBV2_9BACT</name>
<organism evidence="3 4">
    <name type="scientific">Candidatus Berkelbacteria bacterium Licking1014_96</name>
    <dbReference type="NCBI Taxonomy" id="2017149"/>
    <lineage>
        <taxon>Bacteria</taxon>
        <taxon>Candidatus Berkelbacteria</taxon>
    </lineage>
</organism>
<evidence type="ECO:0000256" key="1">
    <source>
        <dbReference type="SAM" id="SignalP"/>
    </source>
</evidence>
<dbReference type="Gene3D" id="3.40.33.10">
    <property type="entry name" value="CAP"/>
    <property type="match status" value="1"/>
</dbReference>
<feature type="domain" description="SCP" evidence="2">
    <location>
        <begin position="38"/>
        <end position="154"/>
    </location>
</feature>
<evidence type="ECO:0000313" key="3">
    <source>
        <dbReference type="EMBL" id="TSC90327.1"/>
    </source>
</evidence>
<dbReference type="PANTHER" id="PTHR31157">
    <property type="entry name" value="SCP DOMAIN-CONTAINING PROTEIN"/>
    <property type="match status" value="1"/>
</dbReference>
<keyword evidence="1" id="KW-0732">Signal</keyword>
<proteinExistence type="predicted"/>
<comment type="caution">
    <text evidence="3">The sequence shown here is derived from an EMBL/GenBank/DDBJ whole genome shotgun (WGS) entry which is preliminary data.</text>
</comment>
<evidence type="ECO:0000313" key="4">
    <source>
        <dbReference type="Proteomes" id="UP000318296"/>
    </source>
</evidence>
<evidence type="ECO:0000259" key="2">
    <source>
        <dbReference type="Pfam" id="PF00188"/>
    </source>
</evidence>
<feature type="chain" id="PRO_5021766472" description="SCP domain-containing protein" evidence="1">
    <location>
        <begin position="28"/>
        <end position="221"/>
    </location>
</feature>
<dbReference type="PANTHER" id="PTHR31157:SF1">
    <property type="entry name" value="SCP DOMAIN-CONTAINING PROTEIN"/>
    <property type="match status" value="1"/>
</dbReference>
<protein>
    <recommendedName>
        <fullName evidence="2">SCP domain-containing protein</fullName>
    </recommendedName>
</protein>
<dbReference type="EMBL" id="VMGH01000082">
    <property type="protein sequence ID" value="TSC90327.1"/>
    <property type="molecule type" value="Genomic_DNA"/>
</dbReference>
<dbReference type="CDD" id="cd05379">
    <property type="entry name" value="CAP_bacterial"/>
    <property type="match status" value="1"/>
</dbReference>
<feature type="signal peptide" evidence="1">
    <location>
        <begin position="1"/>
        <end position="27"/>
    </location>
</feature>
<gene>
    <name evidence="3" type="ORF">CEN92_468</name>
</gene>